<dbReference type="SUPFAM" id="SSF46689">
    <property type="entry name" value="Homeodomain-like"/>
    <property type="match status" value="2"/>
</dbReference>
<reference evidence="4" key="1">
    <citation type="submission" date="2020-05" db="EMBL/GenBank/DDBJ databases">
        <title>Chitinophaga laudate sp. nov., isolated from a tropical peat swamp.</title>
        <authorList>
            <person name="Goh C.B.S."/>
            <person name="Lee M.S."/>
            <person name="Parimannan S."/>
            <person name="Pasbakhsh P."/>
            <person name="Yule C.M."/>
            <person name="Rajandas H."/>
            <person name="Loke S."/>
            <person name="Croft L."/>
            <person name="Tan J.B.L."/>
        </authorList>
    </citation>
    <scope>NUCLEOTIDE SEQUENCE</scope>
    <source>
        <strain evidence="4">Mgbs1</strain>
    </source>
</reference>
<dbReference type="InterPro" id="IPR053142">
    <property type="entry name" value="PchR_regulatory_protein"/>
</dbReference>
<comment type="caution">
    <text evidence="4">The sequence shown here is derived from an EMBL/GenBank/DDBJ whole genome shotgun (WGS) entry which is preliminary data.</text>
</comment>
<keyword evidence="1" id="KW-0805">Transcription regulation</keyword>
<dbReference type="Pfam" id="PF12833">
    <property type="entry name" value="HTH_18"/>
    <property type="match status" value="1"/>
</dbReference>
<gene>
    <name evidence="4" type="ORF">ECE50_008880</name>
</gene>
<evidence type="ECO:0000313" key="4">
    <source>
        <dbReference type="EMBL" id="NSL86941.1"/>
    </source>
</evidence>
<dbReference type="PANTHER" id="PTHR47893">
    <property type="entry name" value="REGULATORY PROTEIN PCHR"/>
    <property type="match status" value="1"/>
</dbReference>
<keyword evidence="3" id="KW-0804">Transcription</keyword>
<dbReference type="PROSITE" id="PS01124">
    <property type="entry name" value="HTH_ARAC_FAMILY_2"/>
    <property type="match status" value="1"/>
</dbReference>
<evidence type="ECO:0000256" key="2">
    <source>
        <dbReference type="ARBA" id="ARBA00023125"/>
    </source>
</evidence>
<dbReference type="Proteomes" id="UP000281028">
    <property type="component" value="Unassembled WGS sequence"/>
</dbReference>
<dbReference type="EMBL" id="RIAR02000001">
    <property type="protein sequence ID" value="NSL86941.1"/>
    <property type="molecule type" value="Genomic_DNA"/>
</dbReference>
<keyword evidence="5" id="KW-1185">Reference proteome</keyword>
<dbReference type="Gene3D" id="1.10.10.60">
    <property type="entry name" value="Homeodomain-like"/>
    <property type="match status" value="2"/>
</dbReference>
<evidence type="ECO:0000313" key="5">
    <source>
        <dbReference type="Proteomes" id="UP000281028"/>
    </source>
</evidence>
<dbReference type="PROSITE" id="PS00041">
    <property type="entry name" value="HTH_ARAC_FAMILY_1"/>
    <property type="match status" value="1"/>
</dbReference>
<name>A0A3S1JKG0_9BACT</name>
<dbReference type="InterPro" id="IPR020449">
    <property type="entry name" value="Tscrpt_reg_AraC-type_HTH"/>
</dbReference>
<evidence type="ECO:0000256" key="3">
    <source>
        <dbReference type="ARBA" id="ARBA00023163"/>
    </source>
</evidence>
<evidence type="ECO:0000256" key="1">
    <source>
        <dbReference type="ARBA" id="ARBA00023015"/>
    </source>
</evidence>
<dbReference type="OrthoDB" id="2666928at2"/>
<organism evidence="4 5">
    <name type="scientific">Chitinophaga solisilvae</name>
    <dbReference type="NCBI Taxonomy" id="1233460"/>
    <lineage>
        <taxon>Bacteria</taxon>
        <taxon>Pseudomonadati</taxon>
        <taxon>Bacteroidota</taxon>
        <taxon>Chitinophagia</taxon>
        <taxon>Chitinophagales</taxon>
        <taxon>Chitinophagaceae</taxon>
        <taxon>Chitinophaga</taxon>
    </lineage>
</organism>
<dbReference type="GO" id="GO:0043565">
    <property type="term" value="F:sequence-specific DNA binding"/>
    <property type="evidence" value="ECO:0007669"/>
    <property type="project" value="InterPro"/>
</dbReference>
<dbReference type="RefSeq" id="WP_127033839.1">
    <property type="nucleotide sequence ID" value="NZ_JAABOK010000001.1"/>
</dbReference>
<keyword evidence="2" id="KW-0238">DNA-binding</keyword>
<dbReference type="PRINTS" id="PR00032">
    <property type="entry name" value="HTHARAC"/>
</dbReference>
<proteinExistence type="predicted"/>
<protein>
    <submittedName>
        <fullName evidence="4">Helix-turn-helix transcriptional regulator</fullName>
    </submittedName>
</protein>
<sequence>MLTIEFQGSIHFQVPVEMEMAVKTSSDLPPVHSPHRISEAALRYTEGPFGSFISQEIRTTDWVINWIHSFINHPVTLETTVSQPMVTLCSVLQGSHSWQLHGEHQHVNLQQHTSQFYYVPADMPHEILLKKGTHQLMFVSFSPDYVGVFSDLHPWFRDINYKLLQQSGKAAVLPACFLGKTELDVLDSMQKSPQQGVKKKFFLHARIVDMVVLYISALSKNQAYTSGEWSTENRIINIAEYIRQHFSSPLTVPQLSRDAGMSVSTFERAFKRVFGESPLNYIVECRLQEGAQLLAGTTIPVKEISNNVGFSNPNYFTTSFKKRFGITPLDYRRNGHIAEKI</sequence>
<dbReference type="GO" id="GO:0003700">
    <property type="term" value="F:DNA-binding transcription factor activity"/>
    <property type="evidence" value="ECO:0007669"/>
    <property type="project" value="InterPro"/>
</dbReference>
<dbReference type="SMART" id="SM00342">
    <property type="entry name" value="HTH_ARAC"/>
    <property type="match status" value="1"/>
</dbReference>
<dbReference type="AlphaFoldDB" id="A0A3S1JKG0"/>
<dbReference type="PANTHER" id="PTHR47893:SF1">
    <property type="entry name" value="REGULATORY PROTEIN PCHR"/>
    <property type="match status" value="1"/>
</dbReference>
<dbReference type="InterPro" id="IPR018062">
    <property type="entry name" value="HTH_AraC-typ_CS"/>
</dbReference>
<dbReference type="InterPro" id="IPR009057">
    <property type="entry name" value="Homeodomain-like_sf"/>
</dbReference>
<accession>A0A3S1JKG0</accession>
<dbReference type="InterPro" id="IPR018060">
    <property type="entry name" value="HTH_AraC"/>
</dbReference>